<evidence type="ECO:0000256" key="1">
    <source>
        <dbReference type="ARBA" id="ARBA00004571"/>
    </source>
</evidence>
<keyword evidence="2 8" id="KW-0813">Transport</keyword>
<sequence length="1089" mass="119298">MKLKFNGFLVLLVVLVAQLTFAQERAVSGVVSDNAGLPLPGVSVLVKGTQSGTQTDFDGKFSIRATSSQILIFSYIGMKTQEVMASSATVNVKLAGSAVELEGVVVTALGIKREVKALPYAAQTVKAEQLNVTQSVDVKGALAGKVAGIQINGQAGSKIGATGKIRIRGAISLTGDDDALYVLDGIAVDPNSIDMDNIADVTVLKGPNATALYGQRAVYGVIQLTSKKGVKGRMTVDINSSTTFDKVAYLPKYQNLYGTGYEGNDSWSNFDYAAGGFGGAYPTEWSVMDGKRYLREDNNYADESWGPKFDDKDYLPWYSWSKDSPYFGQTAKYSAQPNNIKDFYDTGVTKRNSFTLSGGGDNFRARLSYTNLDQQGIQPSTGQRKNYIASTMSYDLSDKLKVDFMMNYSTGTIRGEFDDSYSNQTSGSFNSWFGRQLDVTKLRELKDLKNGAGYQATWNWWGPEYYTLGGSYQKPAFWYNPYTYLEQFDYNQKTDNLTFSLSPTYKINDNLSVAGTFSRNQNNYDRKYYFPTELSLSAAPDLYNPWQNAFGIYKSVSTEDNYDARINYNVDFNELKLTTTAGASVRNNAYDRISTEIDQTSRVGGLVLPDVYTFSNASVTPITRPFIYDKSVKSIYALANLGYKNFFYLDGTVRRDWSSAMPSTANGNTTGSIGASLIFTELMGKNDVLSFGKLRAGYAIIGTDANALAINPNYPILNSHPYNSTNVAFFNKQTIVDPNLKFAQNASFEAGLDLKFLSNRISFSATYYNENRKDEIISINVPNSTGSYFFLTNAGETKRSGIELSLSGDVVKASNKDGFNWNTSLNFAQNKTQIVSIREGLSAINGPGGTDDWNLATVTQQEGEEWGQIRGSAIKRDANGTKIVNADGLYEIETNHDFGSVLPDFTGGLYNQISYKGITLAASLDFQKGGKFFSLSETWGTYSGLLEETAALNNNGINVREDVDLANPSKSGGVHVVGVNAIGTAIDTYVSANPYFAQFKGNNIAEPFVHDASYLKLRDVSLSYTFSGARFNNVLQSATVGIVGRNLWLIAVSKDNKNRWDPSELSGGFGENGQLPGTRSLGLNVKLTF</sequence>
<evidence type="ECO:0000256" key="5">
    <source>
        <dbReference type="ARBA" id="ARBA00023077"/>
    </source>
</evidence>
<feature type="chain" id="PRO_5009290252" evidence="10">
    <location>
        <begin position="23"/>
        <end position="1089"/>
    </location>
</feature>
<keyword evidence="10" id="KW-0732">Signal</keyword>
<comment type="subcellular location">
    <subcellularLocation>
        <location evidence="1 8">Cell outer membrane</location>
        <topology evidence="1 8">Multi-pass membrane protein</topology>
    </subcellularLocation>
</comment>
<dbReference type="Gene3D" id="2.60.40.1120">
    <property type="entry name" value="Carboxypeptidase-like, regulatory domain"/>
    <property type="match status" value="1"/>
</dbReference>
<dbReference type="Pfam" id="PF07715">
    <property type="entry name" value="Plug"/>
    <property type="match status" value="1"/>
</dbReference>
<evidence type="ECO:0000313" key="13">
    <source>
        <dbReference type="EMBL" id="SEG20211.1"/>
    </source>
</evidence>
<dbReference type="Gene3D" id="2.40.170.20">
    <property type="entry name" value="TonB-dependent receptor, beta-barrel domain"/>
    <property type="match status" value="1"/>
</dbReference>
<evidence type="ECO:0000259" key="12">
    <source>
        <dbReference type="Pfam" id="PF07715"/>
    </source>
</evidence>
<feature type="signal peptide" evidence="10">
    <location>
        <begin position="1"/>
        <end position="22"/>
    </location>
</feature>
<keyword evidence="14" id="KW-1185">Reference proteome</keyword>
<evidence type="ECO:0000256" key="10">
    <source>
        <dbReference type="SAM" id="SignalP"/>
    </source>
</evidence>
<dbReference type="InterPro" id="IPR039426">
    <property type="entry name" value="TonB-dep_rcpt-like"/>
</dbReference>
<gene>
    <name evidence="13" type="ORF">SAMN04488130_107122</name>
</gene>
<dbReference type="OrthoDB" id="9768177at2"/>
<dbReference type="PROSITE" id="PS52016">
    <property type="entry name" value="TONB_DEPENDENT_REC_3"/>
    <property type="match status" value="1"/>
</dbReference>
<name>A0A1H5Y889_9FLAO</name>
<keyword evidence="6 8" id="KW-0472">Membrane</keyword>
<evidence type="ECO:0000256" key="3">
    <source>
        <dbReference type="ARBA" id="ARBA00022452"/>
    </source>
</evidence>
<dbReference type="Proteomes" id="UP000236737">
    <property type="component" value="Unassembled WGS sequence"/>
</dbReference>
<dbReference type="InterPro" id="IPR012910">
    <property type="entry name" value="Plug_dom"/>
</dbReference>
<evidence type="ECO:0000256" key="8">
    <source>
        <dbReference type="PROSITE-ProRule" id="PRU01360"/>
    </source>
</evidence>
<dbReference type="RefSeq" id="WP_104000030.1">
    <property type="nucleotide sequence ID" value="NZ_FNVP01000007.1"/>
</dbReference>
<evidence type="ECO:0000313" key="14">
    <source>
        <dbReference type="Proteomes" id="UP000236737"/>
    </source>
</evidence>
<dbReference type="GO" id="GO:0009279">
    <property type="term" value="C:cell outer membrane"/>
    <property type="evidence" value="ECO:0007669"/>
    <property type="project" value="UniProtKB-SubCell"/>
</dbReference>
<dbReference type="Pfam" id="PF13715">
    <property type="entry name" value="CarbopepD_reg_2"/>
    <property type="match status" value="1"/>
</dbReference>
<keyword evidence="3 8" id="KW-1134">Transmembrane beta strand</keyword>
<comment type="similarity">
    <text evidence="8 9">Belongs to the TonB-dependent receptor family.</text>
</comment>
<dbReference type="FunFam" id="2.60.40.1120:FF:000003">
    <property type="entry name" value="Outer membrane protein Omp121"/>
    <property type="match status" value="1"/>
</dbReference>
<evidence type="ECO:0000256" key="6">
    <source>
        <dbReference type="ARBA" id="ARBA00023136"/>
    </source>
</evidence>
<evidence type="ECO:0000256" key="2">
    <source>
        <dbReference type="ARBA" id="ARBA00022448"/>
    </source>
</evidence>
<dbReference type="InterPro" id="IPR036942">
    <property type="entry name" value="Beta-barrel_TonB_sf"/>
</dbReference>
<dbReference type="InterPro" id="IPR000531">
    <property type="entry name" value="Beta-barrel_TonB"/>
</dbReference>
<dbReference type="InterPro" id="IPR023996">
    <property type="entry name" value="TonB-dep_OMP_SusC/RagA"/>
</dbReference>
<dbReference type="SUPFAM" id="SSF49464">
    <property type="entry name" value="Carboxypeptidase regulatory domain-like"/>
    <property type="match status" value="1"/>
</dbReference>
<proteinExistence type="inferred from homology"/>
<dbReference type="EMBL" id="FNVP01000007">
    <property type="protein sequence ID" value="SEG20211.1"/>
    <property type="molecule type" value="Genomic_DNA"/>
</dbReference>
<organism evidence="13 14">
    <name type="scientific">Flavobacterium urumqiense</name>
    <dbReference type="NCBI Taxonomy" id="935224"/>
    <lineage>
        <taxon>Bacteria</taxon>
        <taxon>Pseudomonadati</taxon>
        <taxon>Bacteroidota</taxon>
        <taxon>Flavobacteriia</taxon>
        <taxon>Flavobacteriales</taxon>
        <taxon>Flavobacteriaceae</taxon>
        <taxon>Flavobacterium</taxon>
    </lineage>
</organism>
<dbReference type="InterPro" id="IPR037066">
    <property type="entry name" value="Plug_dom_sf"/>
</dbReference>
<keyword evidence="5 9" id="KW-0798">TonB box</keyword>
<feature type="domain" description="TonB-dependent receptor-like beta-barrel" evidence="11">
    <location>
        <begin position="553"/>
        <end position="841"/>
    </location>
</feature>
<dbReference type="Pfam" id="PF00593">
    <property type="entry name" value="TonB_dep_Rec_b-barrel"/>
    <property type="match status" value="1"/>
</dbReference>
<keyword evidence="7 8" id="KW-0998">Cell outer membrane</keyword>
<evidence type="ECO:0000256" key="4">
    <source>
        <dbReference type="ARBA" id="ARBA00022692"/>
    </source>
</evidence>
<protein>
    <submittedName>
        <fullName evidence="13">TonB-linked outer membrane protein, SusC/RagA family</fullName>
    </submittedName>
</protein>
<dbReference type="AlphaFoldDB" id="A0A1H5Y889"/>
<evidence type="ECO:0000256" key="9">
    <source>
        <dbReference type="RuleBase" id="RU003357"/>
    </source>
</evidence>
<dbReference type="SUPFAM" id="SSF56935">
    <property type="entry name" value="Porins"/>
    <property type="match status" value="1"/>
</dbReference>
<accession>A0A1H5Y889</accession>
<feature type="domain" description="TonB-dependent receptor plug" evidence="12">
    <location>
        <begin position="116"/>
        <end position="221"/>
    </location>
</feature>
<dbReference type="InterPro" id="IPR008969">
    <property type="entry name" value="CarboxyPept-like_regulatory"/>
</dbReference>
<reference evidence="14" key="1">
    <citation type="submission" date="2016-10" db="EMBL/GenBank/DDBJ databases">
        <authorList>
            <person name="Varghese N."/>
            <person name="Submissions S."/>
        </authorList>
    </citation>
    <scope>NUCLEOTIDE SEQUENCE [LARGE SCALE GENOMIC DNA]</scope>
    <source>
        <strain evidence="14">CGMCC 1.9230</strain>
    </source>
</reference>
<dbReference type="Gene3D" id="2.170.130.10">
    <property type="entry name" value="TonB-dependent receptor, plug domain"/>
    <property type="match status" value="1"/>
</dbReference>
<keyword evidence="4 8" id="KW-0812">Transmembrane</keyword>
<evidence type="ECO:0000259" key="11">
    <source>
        <dbReference type="Pfam" id="PF00593"/>
    </source>
</evidence>
<dbReference type="NCBIfam" id="TIGR04056">
    <property type="entry name" value="OMP_RagA_SusC"/>
    <property type="match status" value="1"/>
</dbReference>
<evidence type="ECO:0000256" key="7">
    <source>
        <dbReference type="ARBA" id="ARBA00023237"/>
    </source>
</evidence>